<gene>
    <name evidence="1" type="ORF">M7I_5439</name>
</gene>
<dbReference type="Proteomes" id="UP000005446">
    <property type="component" value="Unassembled WGS sequence"/>
</dbReference>
<reference evidence="1 2" key="1">
    <citation type="journal article" date="2012" name="Eukaryot. Cell">
        <title>Genome sequence of the fungus Glarea lozoyensis: the first genome sequence of a species from the Helotiaceae family.</title>
        <authorList>
            <person name="Youssar L."/>
            <person name="Gruening B.A."/>
            <person name="Erxleben A."/>
            <person name="Guenther S."/>
            <person name="Huettel W."/>
        </authorList>
    </citation>
    <scope>NUCLEOTIDE SEQUENCE [LARGE SCALE GENOMIC DNA]</scope>
    <source>
        <strain evidence="2">ATCC 74030 / MF5533</strain>
    </source>
</reference>
<sequence length="84" mass="9598">MIVFLEDNESAYFGLLMQLFNLVLDGSRPLVHRKYSTKLTCADVIAKSEVCLRGEVGEGQSPDRLSEQYLELGIKYRCVHERFA</sequence>
<protein>
    <submittedName>
        <fullName evidence="1">Uncharacterized protein</fullName>
    </submittedName>
</protein>
<name>H0ERW7_GLAL7</name>
<organism evidence="1 2">
    <name type="scientific">Glarea lozoyensis (strain ATCC 74030 / MF5533)</name>
    <dbReference type="NCBI Taxonomy" id="1104152"/>
    <lineage>
        <taxon>Eukaryota</taxon>
        <taxon>Fungi</taxon>
        <taxon>Dikarya</taxon>
        <taxon>Ascomycota</taxon>
        <taxon>Pezizomycotina</taxon>
        <taxon>Leotiomycetes</taxon>
        <taxon>Helotiales</taxon>
        <taxon>Helotiaceae</taxon>
        <taxon>Glarea</taxon>
    </lineage>
</organism>
<dbReference type="AlphaFoldDB" id="H0ERW7"/>
<accession>H0ERW7</accession>
<comment type="caution">
    <text evidence="1">The sequence shown here is derived from an EMBL/GenBank/DDBJ whole genome shotgun (WGS) entry which is preliminary data.</text>
</comment>
<proteinExistence type="predicted"/>
<evidence type="ECO:0000313" key="1">
    <source>
        <dbReference type="EMBL" id="EHK98691.1"/>
    </source>
</evidence>
<dbReference type="HOGENOM" id="CLU_2527668_0_0_1"/>
<keyword evidence="2" id="KW-1185">Reference proteome</keyword>
<dbReference type="InParanoid" id="H0ERW7"/>
<evidence type="ECO:0000313" key="2">
    <source>
        <dbReference type="Proteomes" id="UP000005446"/>
    </source>
</evidence>
<dbReference type="EMBL" id="AGUE01000138">
    <property type="protein sequence ID" value="EHK98691.1"/>
    <property type="molecule type" value="Genomic_DNA"/>
</dbReference>